<dbReference type="AlphaFoldDB" id="A0A1F2WS69"/>
<dbReference type="EMBL" id="MELK01000011">
    <property type="protein sequence ID" value="OFW59728.1"/>
    <property type="molecule type" value="Genomic_DNA"/>
</dbReference>
<sequence>MMQEAREIITEQAAAKIEGGGKRRVISGKGLSRHSLFLRTCKECGVPFAVSKNHLWEEHGRILSLDSAQRLVIVERQIIAGILDKVAAKIGGEISSLYTRSKALDASQYVRSIMVGWKKLAAGYPAFKRPFYELLCDHSRILGLADASVIEYHRGRRLTIACTRCYSSALFAGDILGAIYAGEHRAADIEVEQTGGHIFFRARFLEGDPPPDMNGHSFSWEVPLPGHITYRRCNRCGIPFSVSFFSWNLDQGTMIDTHNGQPVALINVAGINRVHDQILSTEGDWVDGYLLETIKEMVDGILPGLEWKHRRPEERIRDLFFLAYRGMGNPIFTEKINDGIKARVENPFNYPLVAGIAASFLARGKPVKVEWERSMPGRLEIYVHFM</sequence>
<evidence type="ECO:0000313" key="1">
    <source>
        <dbReference type="EMBL" id="OFW59728.1"/>
    </source>
</evidence>
<proteinExistence type="predicted"/>
<reference evidence="1 2" key="1">
    <citation type="journal article" date="2016" name="Nat. Commun.">
        <title>Thousands of microbial genomes shed light on interconnected biogeochemical processes in an aquifer system.</title>
        <authorList>
            <person name="Anantharaman K."/>
            <person name="Brown C.T."/>
            <person name="Hug L.A."/>
            <person name="Sharon I."/>
            <person name="Castelle C.J."/>
            <person name="Probst A.J."/>
            <person name="Thomas B.C."/>
            <person name="Singh A."/>
            <person name="Wilkins M.J."/>
            <person name="Karaoz U."/>
            <person name="Brodie E.L."/>
            <person name="Williams K.H."/>
            <person name="Hubbard S.S."/>
            <person name="Banfield J.F."/>
        </authorList>
    </citation>
    <scope>NUCLEOTIDE SEQUENCE [LARGE SCALE GENOMIC DNA]</scope>
</reference>
<gene>
    <name evidence="1" type="ORF">A2Y75_04960</name>
</gene>
<accession>A0A1F2WS69</accession>
<comment type="caution">
    <text evidence="1">The sequence shown here is derived from an EMBL/GenBank/DDBJ whole genome shotgun (WGS) entry which is preliminary data.</text>
</comment>
<protein>
    <submittedName>
        <fullName evidence="1">Uncharacterized protein</fullName>
    </submittedName>
</protein>
<evidence type="ECO:0000313" key="2">
    <source>
        <dbReference type="Proteomes" id="UP000177876"/>
    </source>
</evidence>
<dbReference type="Proteomes" id="UP000177876">
    <property type="component" value="Unassembled WGS sequence"/>
</dbReference>
<dbReference type="STRING" id="1797197.A2Y75_04960"/>
<organism evidence="1 2">
    <name type="scientific">Candidatus Solincola sediminis</name>
    <dbReference type="NCBI Taxonomy" id="1797199"/>
    <lineage>
        <taxon>Bacteria</taxon>
        <taxon>Bacillati</taxon>
        <taxon>Actinomycetota</taxon>
        <taxon>Candidatus Geothermincolia</taxon>
        <taxon>Candidatus Geothermincolales</taxon>
        <taxon>Candidatus Geothermincolaceae</taxon>
        <taxon>Candidatus Solincola</taxon>
    </lineage>
</organism>
<name>A0A1F2WS69_9ACTN</name>